<reference evidence="1 2" key="1">
    <citation type="submission" date="2024-05" db="EMBL/GenBank/DDBJ databases">
        <title>A draft genome resource for the thread blight pathogen Marasmius tenuissimus strain MS-2.</title>
        <authorList>
            <person name="Yulfo-Soto G.E."/>
            <person name="Baruah I.K."/>
            <person name="Amoako-Attah I."/>
            <person name="Bukari Y."/>
            <person name="Meinhardt L.W."/>
            <person name="Bailey B.A."/>
            <person name="Cohen S.P."/>
        </authorList>
    </citation>
    <scope>NUCLEOTIDE SEQUENCE [LARGE SCALE GENOMIC DNA]</scope>
    <source>
        <strain evidence="1 2">MS-2</strain>
    </source>
</reference>
<comment type="caution">
    <text evidence="1">The sequence shown here is derived from an EMBL/GenBank/DDBJ whole genome shotgun (WGS) entry which is preliminary data.</text>
</comment>
<protein>
    <submittedName>
        <fullName evidence="1">Uncharacterized protein</fullName>
    </submittedName>
</protein>
<gene>
    <name evidence="1" type="ORF">AAF712_015324</name>
</gene>
<evidence type="ECO:0000313" key="1">
    <source>
        <dbReference type="EMBL" id="KAL0058017.1"/>
    </source>
</evidence>
<dbReference type="EMBL" id="JBBXMP010000385">
    <property type="protein sequence ID" value="KAL0058017.1"/>
    <property type="molecule type" value="Genomic_DNA"/>
</dbReference>
<organism evidence="1 2">
    <name type="scientific">Marasmius tenuissimus</name>
    <dbReference type="NCBI Taxonomy" id="585030"/>
    <lineage>
        <taxon>Eukaryota</taxon>
        <taxon>Fungi</taxon>
        <taxon>Dikarya</taxon>
        <taxon>Basidiomycota</taxon>
        <taxon>Agaricomycotina</taxon>
        <taxon>Agaricomycetes</taxon>
        <taxon>Agaricomycetidae</taxon>
        <taxon>Agaricales</taxon>
        <taxon>Marasmiineae</taxon>
        <taxon>Marasmiaceae</taxon>
        <taxon>Marasmius</taxon>
    </lineage>
</organism>
<accession>A0ABR2ZC08</accession>
<proteinExistence type="predicted"/>
<dbReference type="Proteomes" id="UP001437256">
    <property type="component" value="Unassembled WGS sequence"/>
</dbReference>
<evidence type="ECO:0000313" key="2">
    <source>
        <dbReference type="Proteomes" id="UP001437256"/>
    </source>
</evidence>
<keyword evidence="2" id="KW-1185">Reference proteome</keyword>
<name>A0ABR2ZC08_9AGAR</name>
<sequence length="219" mass="25630">MVRPRKYKTKAQQEQAILEKSRRNYNKHREKILARMASQRKALKAREDQTLVKSLLGSMHRVSSETKLDKHEEKKVQSYFESLLDVYRAELSSTFTSTPLIFYKSLYRRTISWLDQGHSGVSPFNRLESQIQKLNTTVTLHLDKIWTLFGDRDLYQQFSLLQDLVREHLSCIDELEYGRLVDGLIDEDQLYEKYKEGKCVYQNPSRVPHLSGTNLVAGS</sequence>